<dbReference type="SMART" id="SM00283">
    <property type="entry name" value="MA"/>
    <property type="match status" value="1"/>
</dbReference>
<reference evidence="8" key="1">
    <citation type="journal article" date="2021" name="Microb. Physiol.">
        <title>Proteogenomic Insights into the Physiology of Marine, Sulfate-Reducing, Filamentous Desulfonema limicola and Desulfonema magnum.</title>
        <authorList>
            <person name="Schnaars V."/>
            <person name="Wohlbrand L."/>
            <person name="Scheve S."/>
            <person name="Hinrichs C."/>
            <person name="Reinhardt R."/>
            <person name="Rabus R."/>
        </authorList>
    </citation>
    <scope>NUCLEOTIDE SEQUENCE</scope>
    <source>
        <strain evidence="8">5ac10</strain>
    </source>
</reference>
<evidence type="ECO:0000256" key="1">
    <source>
        <dbReference type="ARBA" id="ARBA00022500"/>
    </source>
</evidence>
<dbReference type="AlphaFoldDB" id="A0A975BBD2"/>
<dbReference type="InterPro" id="IPR004090">
    <property type="entry name" value="Chemotax_Me-accpt_rcpt"/>
</dbReference>
<evidence type="ECO:0000256" key="5">
    <source>
        <dbReference type="SAM" id="MobiDB-lite"/>
    </source>
</evidence>
<keyword evidence="6" id="KW-1133">Transmembrane helix</keyword>
<protein>
    <submittedName>
        <fullName evidence="8">Methyl-accepting chemotaxis protein signailing-domain-containing protein</fullName>
    </submittedName>
</protein>
<dbReference type="GO" id="GO:0006935">
    <property type="term" value="P:chemotaxis"/>
    <property type="evidence" value="ECO:0007669"/>
    <property type="project" value="UniProtKB-KW"/>
</dbReference>
<dbReference type="InterPro" id="IPR051310">
    <property type="entry name" value="MCP_chemotaxis"/>
</dbReference>
<dbReference type="Gene3D" id="1.10.287.950">
    <property type="entry name" value="Methyl-accepting chemotaxis protein"/>
    <property type="match status" value="1"/>
</dbReference>
<sequence>MKNMKLGTKIMGITIILLLLMIISSFYSIMKFVHMGKEIQAIAEIYIPLSEFINEVRVDYLEQNHWLERAMRFSSRIKDNDENKNAVKNFQESVQEFNNNTLLIKDKIKKGLFLAEKAMQTSHETFLIEDFRKIIEHFGLIEKQHALYTKEINQVFDLLKKDMLEQAEHAAEQLEINEKKFSTELNTFAEHIEELAVKSAIDAEQDEKKALNIIIIITCMSIAAGLIMSLLLTKKITKSLDQVIQGLAEGSEHIVSAANQVSSSSQTLAQGASHQAASVEETSSSLEELTSMTRQNTSNAKQVKNSQTQAYASLQTASQSMDETGEAMESIKARGEEIGNIIKSIDEIAFQTNLLALNAAVEAARAGTAGAGFAVVAEEVRNLALRAGDASKNTQNLIQKTVDEIRSGSDLVEKTRQAFDITVHHNKKVAELIDEIASASEQQSQGIEQIGRAVSIMEDITQQNAATAQESASASEELNAQAEQLKALADELVCTGGRGVCEADVKDF</sequence>
<organism evidence="8 9">
    <name type="scientific">Desulfonema limicola</name>
    <dbReference type="NCBI Taxonomy" id="45656"/>
    <lineage>
        <taxon>Bacteria</taxon>
        <taxon>Pseudomonadati</taxon>
        <taxon>Thermodesulfobacteriota</taxon>
        <taxon>Desulfobacteria</taxon>
        <taxon>Desulfobacterales</taxon>
        <taxon>Desulfococcaceae</taxon>
        <taxon>Desulfonema</taxon>
    </lineage>
</organism>
<dbReference type="Pfam" id="PF00015">
    <property type="entry name" value="MCPsignal"/>
    <property type="match status" value="1"/>
</dbReference>
<accession>A0A975BBD2</accession>
<keyword evidence="3" id="KW-0807">Transducer</keyword>
<comment type="similarity">
    <text evidence="2">Belongs to the methyl-accepting chemotaxis (MCP) protein family.</text>
</comment>
<feature type="coiled-coil region" evidence="4">
    <location>
        <begin position="468"/>
        <end position="495"/>
    </location>
</feature>
<proteinExistence type="inferred from homology"/>
<feature type="transmembrane region" description="Helical" evidence="6">
    <location>
        <begin position="210"/>
        <end position="232"/>
    </location>
</feature>
<dbReference type="SUPFAM" id="SSF58104">
    <property type="entry name" value="Methyl-accepting chemotaxis protein (MCP) signaling domain"/>
    <property type="match status" value="1"/>
</dbReference>
<keyword evidence="6" id="KW-0812">Transmembrane</keyword>
<dbReference type="EMBL" id="CP061799">
    <property type="protein sequence ID" value="QTA82100.1"/>
    <property type="molecule type" value="Genomic_DNA"/>
</dbReference>
<dbReference type="PANTHER" id="PTHR43531">
    <property type="entry name" value="PROTEIN ICFG"/>
    <property type="match status" value="1"/>
</dbReference>
<dbReference type="KEGG" id="dli:dnl_44650"/>
<keyword evidence="9" id="KW-1185">Reference proteome</keyword>
<evidence type="ECO:0000313" key="9">
    <source>
        <dbReference type="Proteomes" id="UP000663720"/>
    </source>
</evidence>
<evidence type="ECO:0000259" key="7">
    <source>
        <dbReference type="PROSITE" id="PS50111"/>
    </source>
</evidence>
<keyword evidence="4" id="KW-0175">Coiled coil</keyword>
<name>A0A975BBD2_9BACT</name>
<dbReference type="GO" id="GO:0007165">
    <property type="term" value="P:signal transduction"/>
    <property type="evidence" value="ECO:0007669"/>
    <property type="project" value="UniProtKB-KW"/>
</dbReference>
<dbReference type="InterPro" id="IPR004089">
    <property type="entry name" value="MCPsignal_dom"/>
</dbReference>
<evidence type="ECO:0000256" key="2">
    <source>
        <dbReference type="ARBA" id="ARBA00029447"/>
    </source>
</evidence>
<dbReference type="GO" id="GO:0004888">
    <property type="term" value="F:transmembrane signaling receptor activity"/>
    <property type="evidence" value="ECO:0007669"/>
    <property type="project" value="InterPro"/>
</dbReference>
<dbReference type="RefSeq" id="WP_207688062.1">
    <property type="nucleotide sequence ID" value="NZ_CP061799.1"/>
</dbReference>
<evidence type="ECO:0000313" key="8">
    <source>
        <dbReference type="EMBL" id="QTA82100.1"/>
    </source>
</evidence>
<dbReference type="PANTHER" id="PTHR43531:SF11">
    <property type="entry name" value="METHYL-ACCEPTING CHEMOTAXIS PROTEIN 3"/>
    <property type="match status" value="1"/>
</dbReference>
<evidence type="ECO:0000256" key="4">
    <source>
        <dbReference type="SAM" id="Coils"/>
    </source>
</evidence>
<feature type="domain" description="Methyl-accepting transducer" evidence="7">
    <location>
        <begin position="250"/>
        <end position="479"/>
    </location>
</feature>
<feature type="compositionally biased region" description="Polar residues" evidence="5">
    <location>
        <begin position="267"/>
        <end position="276"/>
    </location>
</feature>
<keyword evidence="1" id="KW-0145">Chemotaxis</keyword>
<dbReference type="Proteomes" id="UP000663720">
    <property type="component" value="Chromosome"/>
</dbReference>
<evidence type="ECO:0000256" key="6">
    <source>
        <dbReference type="SAM" id="Phobius"/>
    </source>
</evidence>
<evidence type="ECO:0000256" key="3">
    <source>
        <dbReference type="PROSITE-ProRule" id="PRU00284"/>
    </source>
</evidence>
<dbReference type="PROSITE" id="PS50111">
    <property type="entry name" value="CHEMOTAXIS_TRANSDUC_2"/>
    <property type="match status" value="1"/>
</dbReference>
<dbReference type="GO" id="GO:0005886">
    <property type="term" value="C:plasma membrane"/>
    <property type="evidence" value="ECO:0007669"/>
    <property type="project" value="TreeGrafter"/>
</dbReference>
<keyword evidence="6" id="KW-0472">Membrane</keyword>
<feature type="transmembrane region" description="Helical" evidence="6">
    <location>
        <begin position="6"/>
        <end position="29"/>
    </location>
</feature>
<dbReference type="PRINTS" id="PR00260">
    <property type="entry name" value="CHEMTRNSDUCR"/>
</dbReference>
<feature type="region of interest" description="Disordered" evidence="5">
    <location>
        <begin position="266"/>
        <end position="287"/>
    </location>
</feature>
<gene>
    <name evidence="8" type="ORF">dnl_44650</name>
</gene>